<comment type="caution">
    <text evidence="12">The sequence shown here is derived from an EMBL/GenBank/DDBJ whole genome shotgun (WGS) entry which is preliminary data.</text>
</comment>
<dbReference type="InterPro" id="IPR004421">
    <property type="entry name" value="Carbamoyltransferase_HypF"/>
</dbReference>
<dbReference type="NCBIfam" id="TIGR00143">
    <property type="entry name" value="hypF"/>
    <property type="match status" value="1"/>
</dbReference>
<evidence type="ECO:0000259" key="10">
    <source>
        <dbReference type="PROSITE" id="PS51160"/>
    </source>
</evidence>
<dbReference type="PROSITE" id="PS00150">
    <property type="entry name" value="ACYLPHOSPHATASE_1"/>
    <property type="match status" value="1"/>
</dbReference>
<evidence type="ECO:0000313" key="13">
    <source>
        <dbReference type="Proteomes" id="UP000294832"/>
    </source>
</evidence>
<dbReference type="SUPFAM" id="SSF54975">
    <property type="entry name" value="Acylphosphatase/BLUF domain-like"/>
    <property type="match status" value="1"/>
</dbReference>
<evidence type="ECO:0000256" key="7">
    <source>
        <dbReference type="ARBA" id="ARBA00048220"/>
    </source>
</evidence>
<dbReference type="PROSITE" id="PS51163">
    <property type="entry name" value="YRDC"/>
    <property type="match status" value="1"/>
</dbReference>
<dbReference type="PANTHER" id="PTHR42959">
    <property type="entry name" value="CARBAMOYLTRANSFERASE"/>
    <property type="match status" value="1"/>
</dbReference>
<dbReference type="SUPFAM" id="SSF55821">
    <property type="entry name" value="YrdC/RibB"/>
    <property type="match status" value="1"/>
</dbReference>
<feature type="active site" evidence="9">
    <location>
        <position position="52"/>
    </location>
</feature>
<evidence type="ECO:0000256" key="2">
    <source>
        <dbReference type="ARBA" id="ARBA00008097"/>
    </source>
</evidence>
<dbReference type="GO" id="GO:0016743">
    <property type="term" value="F:carboxyl- or carbamoyltransferase activity"/>
    <property type="evidence" value="ECO:0007669"/>
    <property type="project" value="UniProtKB-UniRule"/>
</dbReference>
<dbReference type="InterPro" id="IPR006070">
    <property type="entry name" value="Sua5-like_dom"/>
</dbReference>
<comment type="pathway">
    <text evidence="1 8">Protein modification; [NiFe] hydrogenase maturation.</text>
</comment>
<comment type="catalytic activity">
    <reaction evidence="7 8">
        <text>C-terminal L-cysteinyl-[HypE protein] + carbamoyl phosphate + ATP + H2O = C-terminal S-carboxamide-L-cysteinyl-[HypE protein] + AMP + phosphate + diphosphate + H(+)</text>
        <dbReference type="Rhea" id="RHEA:55636"/>
        <dbReference type="Rhea" id="RHEA-COMP:14247"/>
        <dbReference type="Rhea" id="RHEA-COMP:14392"/>
        <dbReference type="ChEBI" id="CHEBI:15377"/>
        <dbReference type="ChEBI" id="CHEBI:15378"/>
        <dbReference type="ChEBI" id="CHEBI:30616"/>
        <dbReference type="ChEBI" id="CHEBI:33019"/>
        <dbReference type="ChEBI" id="CHEBI:43474"/>
        <dbReference type="ChEBI" id="CHEBI:58228"/>
        <dbReference type="ChEBI" id="CHEBI:76913"/>
        <dbReference type="ChEBI" id="CHEBI:139126"/>
        <dbReference type="ChEBI" id="CHEBI:456215"/>
    </reaction>
</comment>
<keyword evidence="3" id="KW-0436">Ligase</keyword>
<evidence type="ECO:0000256" key="5">
    <source>
        <dbReference type="ARBA" id="ARBA00022771"/>
    </source>
</evidence>
<dbReference type="InterPro" id="IPR011125">
    <property type="entry name" value="Znf_HypF"/>
</dbReference>
<evidence type="ECO:0000256" key="9">
    <source>
        <dbReference type="PROSITE-ProRule" id="PRU00520"/>
    </source>
</evidence>
<feature type="domain" description="Acylphosphatase-like" evidence="10">
    <location>
        <begin position="19"/>
        <end position="106"/>
    </location>
</feature>
<evidence type="ECO:0000256" key="6">
    <source>
        <dbReference type="ARBA" id="ARBA00022833"/>
    </source>
</evidence>
<accession>A0A4R2FIZ3</accession>
<dbReference type="Pfam" id="PF22521">
    <property type="entry name" value="HypF_C_2"/>
    <property type="match status" value="1"/>
</dbReference>
<evidence type="ECO:0000256" key="8">
    <source>
        <dbReference type="PIRNR" id="PIRNR006256"/>
    </source>
</evidence>
<dbReference type="GO" id="GO:0003725">
    <property type="term" value="F:double-stranded RNA binding"/>
    <property type="evidence" value="ECO:0007669"/>
    <property type="project" value="InterPro"/>
</dbReference>
<dbReference type="InterPro" id="IPR036046">
    <property type="entry name" value="Acylphosphatase-like_dom_sf"/>
</dbReference>
<dbReference type="EMBL" id="SLWF01000019">
    <property type="protein sequence ID" value="TCN82318.1"/>
    <property type="molecule type" value="Genomic_DNA"/>
</dbReference>
<comment type="similarity">
    <text evidence="2 8">Belongs to the carbamoyltransferase HypF family.</text>
</comment>
<dbReference type="Gene3D" id="3.90.870.50">
    <property type="match status" value="1"/>
</dbReference>
<keyword evidence="13" id="KW-1185">Reference proteome</keyword>
<reference evidence="12 13" key="1">
    <citation type="submission" date="2019-03" db="EMBL/GenBank/DDBJ databases">
        <title>Freshwater and sediment microbial communities from various areas in North America, analyzing microbe dynamics in response to fracking.</title>
        <authorList>
            <person name="Lamendella R."/>
        </authorList>
    </citation>
    <scope>NUCLEOTIDE SEQUENCE [LARGE SCALE GENOMIC DNA]</scope>
    <source>
        <strain evidence="12 13">74A</strain>
    </source>
</reference>
<dbReference type="PIRSF" id="PIRSF006256">
    <property type="entry name" value="CMPcnvr_hdrg_mat"/>
    <property type="match status" value="1"/>
</dbReference>
<dbReference type="GO" id="GO:0003998">
    <property type="term" value="F:acylphosphatase activity"/>
    <property type="evidence" value="ECO:0007669"/>
    <property type="project" value="UniProtKB-EC"/>
</dbReference>
<keyword evidence="5" id="KW-0863">Zinc-finger</keyword>
<dbReference type="EC" id="6.2.-.-" evidence="8"/>
<dbReference type="RefSeq" id="WP_243691971.1">
    <property type="nucleotide sequence ID" value="NZ_SLWF01000019.1"/>
</dbReference>
<dbReference type="Pfam" id="PF07503">
    <property type="entry name" value="zf-HYPF"/>
    <property type="match status" value="2"/>
</dbReference>
<dbReference type="InterPro" id="IPR041440">
    <property type="entry name" value="HypF_C"/>
</dbReference>
<feature type="active site" evidence="9">
    <location>
        <position position="34"/>
    </location>
</feature>
<keyword evidence="9" id="KW-0378">Hydrolase</keyword>
<evidence type="ECO:0000313" key="12">
    <source>
        <dbReference type="EMBL" id="TCN82318.1"/>
    </source>
</evidence>
<dbReference type="InterPro" id="IPR017968">
    <property type="entry name" value="Acylphosphatase_CS"/>
</dbReference>
<dbReference type="InterPro" id="IPR051060">
    <property type="entry name" value="Carbamoyltrans_HypF-like"/>
</dbReference>
<dbReference type="PROSITE" id="PS51160">
    <property type="entry name" value="ACYLPHOSPHATASE_3"/>
    <property type="match status" value="1"/>
</dbReference>
<dbReference type="Proteomes" id="UP000294832">
    <property type="component" value="Unassembled WGS sequence"/>
</dbReference>
<evidence type="ECO:0000256" key="1">
    <source>
        <dbReference type="ARBA" id="ARBA00004711"/>
    </source>
</evidence>
<dbReference type="AlphaFoldDB" id="A0A4R2FIZ3"/>
<gene>
    <name evidence="12" type="ORF">EDC91_11927</name>
</gene>
<keyword evidence="6" id="KW-0862">Zinc</keyword>
<evidence type="ECO:0000259" key="11">
    <source>
        <dbReference type="PROSITE" id="PS51163"/>
    </source>
</evidence>
<dbReference type="InterPro" id="IPR001792">
    <property type="entry name" value="Acylphosphatase-like_dom"/>
</dbReference>
<dbReference type="Gene3D" id="3.30.420.40">
    <property type="match status" value="1"/>
</dbReference>
<evidence type="ECO:0000256" key="4">
    <source>
        <dbReference type="ARBA" id="ARBA00022723"/>
    </source>
</evidence>
<comment type="function">
    <text evidence="8">Involved in the maturation of [NiFe] hydrogenases. Along with HypE, it catalyzes the synthesis of the CN ligands of the active site iron of [NiFe]-hydrogenases. HypF functions as a carbamoyl transferase using carbamoylphosphate as a substrate and transferring the carboxamido moiety in an ATP-dependent reaction to the thiolate of the C-terminal cysteine of HypE yielding a protein-S-carboxamide.</text>
</comment>
<protein>
    <recommendedName>
        <fullName evidence="8">Carbamoyltransferase HypF</fullName>
        <ecNumber evidence="8">6.2.-.-</ecNumber>
    </recommendedName>
</protein>
<dbReference type="Pfam" id="PF00708">
    <property type="entry name" value="Acylphosphatase"/>
    <property type="match status" value="1"/>
</dbReference>
<dbReference type="GO" id="GO:0008270">
    <property type="term" value="F:zinc ion binding"/>
    <property type="evidence" value="ECO:0007669"/>
    <property type="project" value="UniProtKB-KW"/>
</dbReference>
<dbReference type="Pfam" id="PF17788">
    <property type="entry name" value="HypF_C"/>
    <property type="match status" value="1"/>
</dbReference>
<dbReference type="GO" id="GO:0051604">
    <property type="term" value="P:protein maturation"/>
    <property type="evidence" value="ECO:0007669"/>
    <property type="project" value="TreeGrafter"/>
</dbReference>
<dbReference type="InterPro" id="IPR017945">
    <property type="entry name" value="DHBP_synth_RibB-like_a/b_dom"/>
</dbReference>
<dbReference type="PANTHER" id="PTHR42959:SF1">
    <property type="entry name" value="CARBAMOYLTRANSFERASE HYPF"/>
    <property type="match status" value="1"/>
</dbReference>
<evidence type="ECO:0000256" key="3">
    <source>
        <dbReference type="ARBA" id="ARBA00022598"/>
    </source>
</evidence>
<organism evidence="12 13">
    <name type="scientific">Shewanella fodinae</name>
    <dbReference type="NCBI Taxonomy" id="552357"/>
    <lineage>
        <taxon>Bacteria</taxon>
        <taxon>Pseudomonadati</taxon>
        <taxon>Pseudomonadota</taxon>
        <taxon>Gammaproteobacteria</taxon>
        <taxon>Alteromonadales</taxon>
        <taxon>Shewanellaceae</taxon>
        <taxon>Shewanella</taxon>
    </lineage>
</organism>
<dbReference type="Pfam" id="PF01300">
    <property type="entry name" value="Sua5_yciO_yrdC"/>
    <property type="match status" value="1"/>
</dbReference>
<dbReference type="Gene3D" id="3.30.110.120">
    <property type="match status" value="1"/>
</dbReference>
<dbReference type="UniPathway" id="UPA00335"/>
<dbReference type="GO" id="GO:0016874">
    <property type="term" value="F:ligase activity"/>
    <property type="evidence" value="ECO:0007669"/>
    <property type="project" value="UniProtKB-UniRule"/>
</dbReference>
<sequence length="800" mass="87261">MNEAVTCSSENTNSKMLLARCYHVTGIVQGVGFRPWIYQLAKRYGLCGHVLNNGEGVTIAVQADMAALQAFDHALQSERPPLARIDSLHFEPAAVDAALNDFSIHKSTATTQALVAVGTDKSCCPECLKEIRDPNNRHYHYPFTNCTHCGPRYTIINNLPYDRHNTSMAAFAMCDDCRRAYEDPLDRRYHAQPVSCPKCGPQLRFVDNQGHELATREPAFTAAVAAILAGKILAIKGLGGFHLVCDATNHQAVTTLRLRKHRPAKPLAVMVADLSMARQYAVATDAEWQLLSSQERPIVLLQKSVAAEIPLSAAVAPDIDRIGLFMPYTPLHTLLLDAVKTPLVATSANLSGEPIITDGEAILAQLANEHFRVIDAMLDHNRPILNGCDDSVVQMCGGELQVLRLARGYAPLSLPSKVLAKQTLPSVLAVGPQQKNTLALNIGNTLYLSPHIGDLFSIGAEGYFQRTLASFKRMYHVNADLIVRDLHPDYASSRWAQEQIQPVTAVQHHYAHVLATLAANDFDGKVLGFSFDGTGLGADGELWGGELLLADSNGYQRLASISPFALLGYELAIKSPFRLMLALLLQQFSIDDIIAMELPSLRGLSPALLRNLAKIFAAGKMPKSHSVGRLFDALAVLLGQMQDTQYEGQAGIIIETLARRAEVEGKTEEASALQLQLPLRQHPGLLLGQWDTVALFSQLLQAKQQQRDNGVIAIAFMQALGDAICHSAVKAQQLLGSALPVVLTGGVFQNRFLTEYCYQQLQARGIQRLPQHLVPVNDGGIALGQLWYGLKHATPLPDPI</sequence>
<comment type="catalytic activity">
    <reaction evidence="9">
        <text>an acyl phosphate + H2O = a carboxylate + phosphate + H(+)</text>
        <dbReference type="Rhea" id="RHEA:14965"/>
        <dbReference type="ChEBI" id="CHEBI:15377"/>
        <dbReference type="ChEBI" id="CHEBI:15378"/>
        <dbReference type="ChEBI" id="CHEBI:29067"/>
        <dbReference type="ChEBI" id="CHEBI:43474"/>
        <dbReference type="ChEBI" id="CHEBI:59918"/>
        <dbReference type="EC" id="3.6.1.7"/>
    </reaction>
</comment>
<name>A0A4R2FIZ3_9GAMM</name>
<dbReference type="InterPro" id="IPR055128">
    <property type="entry name" value="HypF_C_2"/>
</dbReference>
<feature type="domain" description="YrdC-like" evidence="11">
    <location>
        <begin position="217"/>
        <end position="408"/>
    </location>
</feature>
<proteinExistence type="inferred from homology"/>
<dbReference type="Gene3D" id="3.30.420.360">
    <property type="match status" value="1"/>
</dbReference>
<keyword evidence="4" id="KW-0479">Metal-binding</keyword>